<dbReference type="PROSITE" id="PS51883">
    <property type="entry name" value="OBG"/>
    <property type="match status" value="1"/>
</dbReference>
<dbReference type="InterPro" id="IPR006073">
    <property type="entry name" value="GTP-bd"/>
</dbReference>
<keyword evidence="9" id="KW-1185">Reference proteome</keyword>
<dbReference type="CDD" id="cd01898">
    <property type="entry name" value="Obg"/>
    <property type="match status" value="1"/>
</dbReference>
<evidence type="ECO:0000256" key="3">
    <source>
        <dbReference type="ARBA" id="ARBA00022741"/>
    </source>
</evidence>
<dbReference type="AlphaFoldDB" id="A0A1V9XLF0"/>
<name>A0A1V9XLF0_9ACAR</name>
<dbReference type="OrthoDB" id="347018at2759"/>
<dbReference type="InterPro" id="IPR005225">
    <property type="entry name" value="Small_GTP-bd"/>
</dbReference>
<feature type="domain" description="Obg" evidence="7">
    <location>
        <begin position="51"/>
        <end position="207"/>
    </location>
</feature>
<comment type="caution">
    <text evidence="8">The sequence shown here is derived from an EMBL/GenBank/DDBJ whole genome shotgun (WGS) entry which is preliminary data.</text>
</comment>
<dbReference type="PIRSF" id="PIRSF002401">
    <property type="entry name" value="GTP_bd_Obg/CgtA"/>
    <property type="match status" value="1"/>
</dbReference>
<dbReference type="EMBL" id="MNPL01008156">
    <property type="protein sequence ID" value="OQR74364.1"/>
    <property type="molecule type" value="Genomic_DNA"/>
</dbReference>
<dbReference type="Pfam" id="PF01018">
    <property type="entry name" value="GTP1_OBG"/>
    <property type="match status" value="1"/>
</dbReference>
<evidence type="ECO:0000313" key="8">
    <source>
        <dbReference type="EMBL" id="OQR74364.1"/>
    </source>
</evidence>
<dbReference type="PANTHER" id="PTHR11702:SF31">
    <property type="entry name" value="MITOCHONDRIAL RIBOSOME-ASSOCIATED GTPASE 2"/>
    <property type="match status" value="1"/>
</dbReference>
<dbReference type="SUPFAM" id="SSF82051">
    <property type="entry name" value="Obg GTP-binding protein N-terminal domain"/>
    <property type="match status" value="1"/>
</dbReference>
<dbReference type="InterPro" id="IPR045086">
    <property type="entry name" value="OBG_GTPase"/>
</dbReference>
<dbReference type="PANTHER" id="PTHR11702">
    <property type="entry name" value="DEVELOPMENTALLY REGULATED GTP-BINDING PROTEIN-RELATED"/>
    <property type="match status" value="1"/>
</dbReference>
<dbReference type="GO" id="GO:0000287">
    <property type="term" value="F:magnesium ion binding"/>
    <property type="evidence" value="ECO:0007669"/>
    <property type="project" value="InterPro"/>
</dbReference>
<reference evidence="8 9" key="1">
    <citation type="journal article" date="2017" name="Gigascience">
        <title>Draft genome of the honey bee ectoparasitic mite, Tropilaelaps mercedesae, is shaped by the parasitic life history.</title>
        <authorList>
            <person name="Dong X."/>
            <person name="Armstrong S.D."/>
            <person name="Xia D."/>
            <person name="Makepeace B.L."/>
            <person name="Darby A.C."/>
            <person name="Kadowaki T."/>
        </authorList>
    </citation>
    <scope>NUCLEOTIDE SEQUENCE [LARGE SCALE GENOMIC DNA]</scope>
    <source>
        <strain evidence="8">Wuxi-XJTLU</strain>
    </source>
</reference>
<accession>A0A1V9XLF0</accession>
<gene>
    <name evidence="8" type="ORF">BIW11_00970</name>
</gene>
<dbReference type="InterPro" id="IPR006169">
    <property type="entry name" value="GTP1_OBG_dom"/>
</dbReference>
<proteinExistence type="inferred from homology"/>
<dbReference type="NCBIfam" id="TIGR02729">
    <property type="entry name" value="Obg_CgtA"/>
    <property type="match status" value="1"/>
</dbReference>
<dbReference type="PRINTS" id="PR00326">
    <property type="entry name" value="GTP1OBG"/>
</dbReference>
<dbReference type="GO" id="GO:0005525">
    <property type="term" value="F:GTP binding"/>
    <property type="evidence" value="ECO:0007669"/>
    <property type="project" value="UniProtKB-KW"/>
</dbReference>
<evidence type="ECO:0000256" key="2">
    <source>
        <dbReference type="ARBA" id="ARBA00022517"/>
    </source>
</evidence>
<evidence type="ECO:0000259" key="7">
    <source>
        <dbReference type="PROSITE" id="PS51883"/>
    </source>
</evidence>
<keyword evidence="3" id="KW-0547">Nucleotide-binding</keyword>
<dbReference type="InterPro" id="IPR036726">
    <property type="entry name" value="GTP1_OBG_dom_sf"/>
</dbReference>
<evidence type="ECO:0000256" key="5">
    <source>
        <dbReference type="SAM" id="SignalP"/>
    </source>
</evidence>
<dbReference type="InParanoid" id="A0A1V9XLF0"/>
<dbReference type="SUPFAM" id="SSF52540">
    <property type="entry name" value="P-loop containing nucleoside triphosphate hydrolases"/>
    <property type="match status" value="1"/>
</dbReference>
<feature type="chain" id="PRO_5013048606" evidence="5">
    <location>
        <begin position="20"/>
        <end position="393"/>
    </location>
</feature>
<dbReference type="Proteomes" id="UP000192247">
    <property type="component" value="Unassembled WGS sequence"/>
</dbReference>
<evidence type="ECO:0000256" key="1">
    <source>
        <dbReference type="ARBA" id="ARBA00007699"/>
    </source>
</evidence>
<keyword evidence="5" id="KW-0732">Signal</keyword>
<dbReference type="FunCoup" id="A0A1V9XLF0">
    <property type="interactions" value="505"/>
</dbReference>
<dbReference type="STRING" id="418985.A0A1V9XLF0"/>
<sequence>MVSFPGSGRLAVLFRWSLADVGAVARCYKRGLCTPAALRSIKGKSRNDRKNFFVDWQRIQTVGGNGGDGCIAFMHLFCNPNAGPSGGDGGNGGHVLLRCDVSVKSLEHVQRTTINGWDGQPGLGKECHGACGEHVIVPVPVGTVVRSAEGKVMADLNSPGMTFLASRGGAGGKGNKYFLSNTNRHPFVCQRGAKGEIRNYLLEMKTMAHAGLVGFPNAGKSTLLQAISRARPKVASYPFTTLKPHVGVIDFEDYEQVAVADLPGIIEGAAAHNKGLGIEFLRHADRCQCLLYVIDVSEATYSKQLRVLQRELEDYKRGFSRKMSLVVANKIDLLEKEELNERLQSLNCSMEMPVVPISAKFGINISALVKRIRMSYDEVKTAKAAGVDNSVHF</sequence>
<keyword evidence="4" id="KW-0342">GTP-binding</keyword>
<dbReference type="FunFam" id="2.70.210.12:FF:000001">
    <property type="entry name" value="GTPase Obg"/>
    <property type="match status" value="1"/>
</dbReference>
<dbReference type="GO" id="GO:0042254">
    <property type="term" value="P:ribosome biogenesis"/>
    <property type="evidence" value="ECO:0007669"/>
    <property type="project" value="UniProtKB-UniRule"/>
</dbReference>
<dbReference type="InterPro" id="IPR031167">
    <property type="entry name" value="G_OBG"/>
</dbReference>
<evidence type="ECO:0000313" key="9">
    <source>
        <dbReference type="Proteomes" id="UP000192247"/>
    </source>
</evidence>
<evidence type="ECO:0000256" key="4">
    <source>
        <dbReference type="ARBA" id="ARBA00023134"/>
    </source>
</evidence>
<dbReference type="Pfam" id="PF01926">
    <property type="entry name" value="MMR_HSR1"/>
    <property type="match status" value="1"/>
</dbReference>
<evidence type="ECO:0000259" key="6">
    <source>
        <dbReference type="PROSITE" id="PS51710"/>
    </source>
</evidence>
<feature type="domain" description="OBG-type G" evidence="6">
    <location>
        <begin position="208"/>
        <end position="377"/>
    </location>
</feature>
<feature type="signal peptide" evidence="5">
    <location>
        <begin position="1"/>
        <end position="19"/>
    </location>
</feature>
<comment type="similarity">
    <text evidence="1">Belongs to the TRAFAC class OBG-HflX-like GTPase superfamily. OBG GTPase family.</text>
</comment>
<dbReference type="InterPro" id="IPR014100">
    <property type="entry name" value="GTP-bd_Obg/CgtA"/>
</dbReference>
<dbReference type="Gene3D" id="3.40.50.300">
    <property type="entry name" value="P-loop containing nucleotide triphosphate hydrolases"/>
    <property type="match status" value="1"/>
</dbReference>
<dbReference type="PROSITE" id="PS51710">
    <property type="entry name" value="G_OBG"/>
    <property type="match status" value="1"/>
</dbReference>
<dbReference type="InterPro" id="IPR027417">
    <property type="entry name" value="P-loop_NTPase"/>
</dbReference>
<protein>
    <submittedName>
        <fullName evidence="8">Putative GTP-binding protein 5-like</fullName>
    </submittedName>
</protein>
<dbReference type="GO" id="GO:0003924">
    <property type="term" value="F:GTPase activity"/>
    <property type="evidence" value="ECO:0007669"/>
    <property type="project" value="InterPro"/>
</dbReference>
<dbReference type="Gene3D" id="2.70.210.12">
    <property type="entry name" value="GTP1/OBG domain"/>
    <property type="match status" value="1"/>
</dbReference>
<keyword evidence="2" id="KW-0690">Ribosome biogenesis</keyword>
<dbReference type="NCBIfam" id="TIGR00231">
    <property type="entry name" value="small_GTP"/>
    <property type="match status" value="1"/>
</dbReference>
<dbReference type="NCBIfam" id="NF008956">
    <property type="entry name" value="PRK12299.1"/>
    <property type="match status" value="1"/>
</dbReference>
<organism evidence="8 9">
    <name type="scientific">Tropilaelaps mercedesae</name>
    <dbReference type="NCBI Taxonomy" id="418985"/>
    <lineage>
        <taxon>Eukaryota</taxon>
        <taxon>Metazoa</taxon>
        <taxon>Ecdysozoa</taxon>
        <taxon>Arthropoda</taxon>
        <taxon>Chelicerata</taxon>
        <taxon>Arachnida</taxon>
        <taxon>Acari</taxon>
        <taxon>Parasitiformes</taxon>
        <taxon>Mesostigmata</taxon>
        <taxon>Gamasina</taxon>
        <taxon>Dermanyssoidea</taxon>
        <taxon>Laelapidae</taxon>
        <taxon>Tropilaelaps</taxon>
    </lineage>
</organism>
<dbReference type="GO" id="GO:0005739">
    <property type="term" value="C:mitochondrion"/>
    <property type="evidence" value="ECO:0007669"/>
    <property type="project" value="TreeGrafter"/>
</dbReference>